<evidence type="ECO:0000313" key="23">
    <source>
        <dbReference type="Proteomes" id="UP000318571"/>
    </source>
</evidence>
<comment type="similarity">
    <text evidence="5">Belongs to the serine/threonine dehydratase family.</text>
</comment>
<comment type="catalytic activity">
    <reaction evidence="13">
        <text>L-serine = D-serine</text>
        <dbReference type="Rhea" id="RHEA:10980"/>
        <dbReference type="ChEBI" id="CHEBI:33384"/>
        <dbReference type="ChEBI" id="CHEBI:35247"/>
        <dbReference type="EC" id="5.1.1.18"/>
    </reaction>
</comment>
<dbReference type="GO" id="GO:0008721">
    <property type="term" value="F:D-serine ammonia-lyase activity"/>
    <property type="evidence" value="ECO:0007669"/>
    <property type="project" value="UniProtKB-EC"/>
</dbReference>
<keyword evidence="23" id="KW-1185">Reference proteome</keyword>
<dbReference type="GO" id="GO:0000287">
    <property type="term" value="F:magnesium ion binding"/>
    <property type="evidence" value="ECO:0007669"/>
    <property type="project" value="TreeGrafter"/>
</dbReference>
<dbReference type="GO" id="GO:0070179">
    <property type="term" value="P:D-serine biosynthetic process"/>
    <property type="evidence" value="ECO:0007669"/>
    <property type="project" value="TreeGrafter"/>
</dbReference>
<dbReference type="PANTHER" id="PTHR43050:SF1">
    <property type="entry name" value="SERINE RACEMASE"/>
    <property type="match status" value="1"/>
</dbReference>
<comment type="function">
    <text evidence="14">Catalyzes the synthesis of D-serine from L-serine. D-serine is a key coagonist with glutamate at NMDA receptors. Has dehydratase activity towards both L-serine and D-serine.</text>
</comment>
<evidence type="ECO:0000256" key="18">
    <source>
        <dbReference type="ARBA" id="ARBA00076108"/>
    </source>
</evidence>
<keyword evidence="7" id="KW-0460">Magnesium</keyword>
<comment type="cofactor">
    <cofactor evidence="4">
        <name>Mg(2+)</name>
        <dbReference type="ChEBI" id="CHEBI:18420"/>
    </cofactor>
</comment>
<dbReference type="GO" id="GO:0030378">
    <property type="term" value="F:serine racemase activity"/>
    <property type="evidence" value="ECO:0007669"/>
    <property type="project" value="UniProtKB-EC"/>
</dbReference>
<evidence type="ECO:0000256" key="10">
    <source>
        <dbReference type="ARBA" id="ARBA00031418"/>
    </source>
</evidence>
<evidence type="ECO:0000256" key="1">
    <source>
        <dbReference type="ARBA" id="ARBA00001913"/>
    </source>
</evidence>
<dbReference type="GO" id="GO:0005524">
    <property type="term" value="F:ATP binding"/>
    <property type="evidence" value="ECO:0007669"/>
    <property type="project" value="TreeGrafter"/>
</dbReference>
<gene>
    <name evidence="22" type="ORF">TCAL_01315</name>
</gene>
<dbReference type="PROSITE" id="PS00165">
    <property type="entry name" value="DEHYDRATASE_SER_THR"/>
    <property type="match status" value="1"/>
</dbReference>
<dbReference type="SUPFAM" id="SSF53686">
    <property type="entry name" value="Tryptophan synthase beta subunit-like PLP-dependent enzymes"/>
    <property type="match status" value="1"/>
</dbReference>
<evidence type="ECO:0000256" key="13">
    <source>
        <dbReference type="ARBA" id="ARBA00051769"/>
    </source>
</evidence>
<comment type="cofactor">
    <cofactor evidence="1">
        <name>Ca(2+)</name>
        <dbReference type="ChEBI" id="CHEBI:29108"/>
    </cofactor>
</comment>
<dbReference type="GO" id="GO:0006563">
    <property type="term" value="P:L-serine metabolic process"/>
    <property type="evidence" value="ECO:0007669"/>
    <property type="project" value="UniProtKB-ARBA"/>
</dbReference>
<evidence type="ECO:0000256" key="17">
    <source>
        <dbReference type="ARBA" id="ARBA00070760"/>
    </source>
</evidence>
<sequence length="330" mass="35553">MISKFAPISLGDIEQAYSRISPHIHKTQILSSDTFNNLAHKELFFKCENFQKTGAFKARGALNAILRAKTQDPLLPGIVTHSSGNHGQAVSWACGQIARVPCSVVVPKETPEVKCNAIKGYGAELVLCENSPTSRMETCQGISEDRKFKIIHPYDDYDVICGNSTIALELHEQVPNLDAILVPVSGGGMTSAIALATKAINPRCKVIAIEPEGKNLGPCLKAKSRLWSNPPQFVNTIAEGIKTQQAGKLTFPILCDLVEEEVITISDQEMIAGMKLVAERMKLVIEAAAGAAVAAALISPQLDQKFPGLSKVGVILCGGNLDLNKIPWMK</sequence>
<proteinExistence type="inferred from homology"/>
<dbReference type="OMA" id="IRHHIYQ"/>
<evidence type="ECO:0000256" key="8">
    <source>
        <dbReference type="ARBA" id="ARBA00022898"/>
    </source>
</evidence>
<dbReference type="InterPro" id="IPR001926">
    <property type="entry name" value="TrpB-like_PALP"/>
</dbReference>
<keyword evidence="9" id="KW-0456">Lyase</keyword>
<evidence type="ECO:0000256" key="20">
    <source>
        <dbReference type="ARBA" id="ARBA00081761"/>
    </source>
</evidence>
<comment type="caution">
    <text evidence="22">The sequence shown here is derived from an EMBL/GenBank/DDBJ whole genome shotgun (WGS) entry which is preliminary data.</text>
</comment>
<evidence type="ECO:0000256" key="3">
    <source>
        <dbReference type="ARBA" id="ARBA00001936"/>
    </source>
</evidence>
<dbReference type="AlphaFoldDB" id="A0A553PC16"/>
<dbReference type="Pfam" id="PF00291">
    <property type="entry name" value="PALP"/>
    <property type="match status" value="1"/>
</dbReference>
<evidence type="ECO:0000256" key="19">
    <source>
        <dbReference type="ARBA" id="ARBA00081060"/>
    </source>
</evidence>
<dbReference type="EC" id="4.3.1.18" evidence="15"/>
<feature type="domain" description="Tryptophan synthase beta chain-like PALP" evidence="21">
    <location>
        <begin position="20"/>
        <end position="318"/>
    </location>
</feature>
<dbReference type="InterPro" id="IPR036052">
    <property type="entry name" value="TrpB-like_PALP_sf"/>
</dbReference>
<dbReference type="FunFam" id="3.40.50.1100:FF:000041">
    <property type="entry name" value="Threonine ammonia-lyase, variant"/>
    <property type="match status" value="1"/>
</dbReference>
<dbReference type="STRING" id="6832.A0A553PC16"/>
<evidence type="ECO:0000313" key="22">
    <source>
        <dbReference type="EMBL" id="TRY75226.1"/>
    </source>
</evidence>
<dbReference type="CDD" id="cd01562">
    <property type="entry name" value="Thr-dehyd"/>
    <property type="match status" value="1"/>
</dbReference>
<dbReference type="GO" id="GO:0018114">
    <property type="term" value="F:threonine racemase activity"/>
    <property type="evidence" value="ECO:0007669"/>
    <property type="project" value="TreeGrafter"/>
</dbReference>
<evidence type="ECO:0000256" key="5">
    <source>
        <dbReference type="ARBA" id="ARBA00010869"/>
    </source>
</evidence>
<comment type="catalytic activity">
    <reaction evidence="11">
        <text>L-serine = pyruvate + NH4(+)</text>
        <dbReference type="Rhea" id="RHEA:19169"/>
        <dbReference type="ChEBI" id="CHEBI:15361"/>
        <dbReference type="ChEBI" id="CHEBI:28938"/>
        <dbReference type="ChEBI" id="CHEBI:33384"/>
        <dbReference type="EC" id="4.3.1.17"/>
    </reaction>
</comment>
<dbReference type="Gene3D" id="3.40.50.1100">
    <property type="match status" value="2"/>
</dbReference>
<evidence type="ECO:0000259" key="21">
    <source>
        <dbReference type="Pfam" id="PF00291"/>
    </source>
</evidence>
<name>A0A553PC16_TIGCA</name>
<dbReference type="InterPro" id="IPR000634">
    <property type="entry name" value="Ser/Thr_deHydtase_PyrdxlP-BS"/>
</dbReference>
<dbReference type="Proteomes" id="UP000318571">
    <property type="component" value="Chromosome 2"/>
</dbReference>
<dbReference type="EC" id="4.3.1.17" evidence="6"/>
<evidence type="ECO:0000256" key="11">
    <source>
        <dbReference type="ARBA" id="ARBA00049406"/>
    </source>
</evidence>
<evidence type="ECO:0000256" key="12">
    <source>
        <dbReference type="ARBA" id="ARBA00050422"/>
    </source>
</evidence>
<dbReference type="EMBL" id="VCGU01000005">
    <property type="protein sequence ID" value="TRY75226.1"/>
    <property type="molecule type" value="Genomic_DNA"/>
</dbReference>
<protein>
    <recommendedName>
        <fullName evidence="17">Serine racemase</fullName>
        <ecNumber evidence="6">4.3.1.17</ecNumber>
        <ecNumber evidence="15">4.3.1.18</ecNumber>
        <ecNumber evidence="16">5.1.1.18</ecNumber>
    </recommendedName>
    <alternativeName>
        <fullName evidence="18">D-serine ammonia-lyase</fullName>
    </alternativeName>
    <alternativeName>
        <fullName evidence="20">D-serine dehydratase</fullName>
    </alternativeName>
    <alternativeName>
        <fullName evidence="19">L-serine ammonia-lyase</fullName>
    </alternativeName>
    <alternativeName>
        <fullName evidence="10">L-serine dehydratase</fullName>
    </alternativeName>
</protein>
<evidence type="ECO:0000256" key="6">
    <source>
        <dbReference type="ARBA" id="ARBA00012093"/>
    </source>
</evidence>
<comment type="catalytic activity">
    <reaction evidence="12">
        <text>D-serine = pyruvate + NH4(+)</text>
        <dbReference type="Rhea" id="RHEA:13977"/>
        <dbReference type="ChEBI" id="CHEBI:15361"/>
        <dbReference type="ChEBI" id="CHEBI:28938"/>
        <dbReference type="ChEBI" id="CHEBI:35247"/>
        <dbReference type="EC" id="4.3.1.18"/>
    </reaction>
</comment>
<comment type="cofactor">
    <cofactor evidence="3">
        <name>Mn(2+)</name>
        <dbReference type="ChEBI" id="CHEBI:29035"/>
    </cofactor>
</comment>
<evidence type="ECO:0000256" key="9">
    <source>
        <dbReference type="ARBA" id="ARBA00023239"/>
    </source>
</evidence>
<evidence type="ECO:0000256" key="4">
    <source>
        <dbReference type="ARBA" id="ARBA00001946"/>
    </source>
</evidence>
<evidence type="ECO:0000256" key="16">
    <source>
        <dbReference type="ARBA" id="ARBA00066592"/>
    </source>
</evidence>
<dbReference type="EC" id="5.1.1.18" evidence="16"/>
<dbReference type="PANTHER" id="PTHR43050">
    <property type="entry name" value="SERINE / THREONINE RACEMASE FAMILY MEMBER"/>
    <property type="match status" value="1"/>
</dbReference>
<evidence type="ECO:0000256" key="14">
    <source>
        <dbReference type="ARBA" id="ARBA00056426"/>
    </source>
</evidence>
<evidence type="ECO:0000256" key="7">
    <source>
        <dbReference type="ARBA" id="ARBA00022842"/>
    </source>
</evidence>
<organism evidence="22 23">
    <name type="scientific">Tigriopus californicus</name>
    <name type="common">Marine copepod</name>
    <dbReference type="NCBI Taxonomy" id="6832"/>
    <lineage>
        <taxon>Eukaryota</taxon>
        <taxon>Metazoa</taxon>
        <taxon>Ecdysozoa</taxon>
        <taxon>Arthropoda</taxon>
        <taxon>Crustacea</taxon>
        <taxon>Multicrustacea</taxon>
        <taxon>Hexanauplia</taxon>
        <taxon>Copepoda</taxon>
        <taxon>Harpacticoida</taxon>
        <taxon>Harpacticidae</taxon>
        <taxon>Tigriopus</taxon>
    </lineage>
</organism>
<dbReference type="OrthoDB" id="4418812at2759"/>
<evidence type="ECO:0000256" key="15">
    <source>
        <dbReference type="ARBA" id="ARBA00066349"/>
    </source>
</evidence>
<dbReference type="GO" id="GO:0030170">
    <property type="term" value="F:pyridoxal phosphate binding"/>
    <property type="evidence" value="ECO:0007669"/>
    <property type="project" value="InterPro"/>
</dbReference>
<dbReference type="GO" id="GO:0003941">
    <property type="term" value="F:L-serine ammonia-lyase activity"/>
    <property type="evidence" value="ECO:0007669"/>
    <property type="project" value="UniProtKB-EC"/>
</dbReference>
<evidence type="ECO:0000256" key="2">
    <source>
        <dbReference type="ARBA" id="ARBA00001933"/>
    </source>
</evidence>
<reference evidence="22 23" key="1">
    <citation type="journal article" date="2018" name="Nat. Ecol. Evol.">
        <title>Genomic signatures of mitonuclear coevolution across populations of Tigriopus californicus.</title>
        <authorList>
            <person name="Barreto F.S."/>
            <person name="Watson E.T."/>
            <person name="Lima T.G."/>
            <person name="Willett C.S."/>
            <person name="Edmands S."/>
            <person name="Li W."/>
            <person name="Burton R.S."/>
        </authorList>
    </citation>
    <scope>NUCLEOTIDE SEQUENCE [LARGE SCALE GENOMIC DNA]</scope>
    <source>
        <strain evidence="22 23">San Diego</strain>
    </source>
</reference>
<accession>A0A553PC16</accession>
<keyword evidence="8" id="KW-0663">Pyridoxal phosphate</keyword>
<comment type="cofactor">
    <cofactor evidence="2">
        <name>pyridoxal 5'-phosphate</name>
        <dbReference type="ChEBI" id="CHEBI:597326"/>
    </cofactor>
</comment>